<evidence type="ECO:0000256" key="2">
    <source>
        <dbReference type="ARBA" id="ARBA00009854"/>
    </source>
</evidence>
<dbReference type="InterPro" id="IPR006512">
    <property type="entry name" value="YidE_YbjL"/>
</dbReference>
<keyword evidence="7 8" id="KW-0472">Membrane</keyword>
<dbReference type="PANTHER" id="PTHR30445">
    <property type="entry name" value="K(+)_H(+) ANTIPORTER SUBUNIT KHTT"/>
    <property type="match status" value="1"/>
</dbReference>
<comment type="subcellular location">
    <subcellularLocation>
        <location evidence="1">Cell membrane</location>
        <topology evidence="1">Multi-pass membrane protein</topology>
    </subcellularLocation>
</comment>
<evidence type="ECO:0000256" key="6">
    <source>
        <dbReference type="ARBA" id="ARBA00022989"/>
    </source>
</evidence>
<feature type="transmembrane region" description="Helical" evidence="8">
    <location>
        <begin position="53"/>
        <end position="71"/>
    </location>
</feature>
<evidence type="ECO:0000256" key="4">
    <source>
        <dbReference type="ARBA" id="ARBA00022475"/>
    </source>
</evidence>
<dbReference type="AlphaFoldDB" id="A0A9D1G1C7"/>
<evidence type="ECO:0000256" key="3">
    <source>
        <dbReference type="ARBA" id="ARBA00022448"/>
    </source>
</evidence>
<reference evidence="10" key="2">
    <citation type="journal article" date="2021" name="PeerJ">
        <title>Extensive microbial diversity within the chicken gut microbiome revealed by metagenomics and culture.</title>
        <authorList>
            <person name="Gilroy R."/>
            <person name="Ravi A."/>
            <person name="Getino M."/>
            <person name="Pursley I."/>
            <person name="Horton D.L."/>
            <person name="Alikhan N.F."/>
            <person name="Baker D."/>
            <person name="Gharbi K."/>
            <person name="Hall N."/>
            <person name="Watson M."/>
            <person name="Adriaenssens E.M."/>
            <person name="Foster-Nyarko E."/>
            <person name="Jarju S."/>
            <person name="Secka A."/>
            <person name="Antonio M."/>
            <person name="Oren A."/>
            <person name="Chaudhuri R.R."/>
            <person name="La Ragione R."/>
            <person name="Hildebrand F."/>
            <person name="Pallen M.J."/>
        </authorList>
    </citation>
    <scope>NUCLEOTIDE SEQUENCE</scope>
    <source>
        <strain evidence="10">13766</strain>
    </source>
</reference>
<reference evidence="10" key="1">
    <citation type="submission" date="2020-10" db="EMBL/GenBank/DDBJ databases">
        <authorList>
            <person name="Gilroy R."/>
        </authorList>
    </citation>
    <scope>NUCLEOTIDE SEQUENCE</scope>
    <source>
        <strain evidence="10">13766</strain>
    </source>
</reference>
<dbReference type="PANTHER" id="PTHR30445:SF3">
    <property type="entry name" value="TRANSPORT PROTEIN YIDE-RELATED"/>
    <property type="match status" value="1"/>
</dbReference>
<keyword evidence="4" id="KW-1003">Cell membrane</keyword>
<dbReference type="EMBL" id="DVJN01000188">
    <property type="protein sequence ID" value="HIS93217.1"/>
    <property type="molecule type" value="Genomic_DNA"/>
</dbReference>
<keyword evidence="6 8" id="KW-1133">Transmembrane helix</keyword>
<evidence type="ECO:0000256" key="5">
    <source>
        <dbReference type="ARBA" id="ARBA00022692"/>
    </source>
</evidence>
<keyword evidence="3" id="KW-0813">Transport</keyword>
<dbReference type="Proteomes" id="UP000824140">
    <property type="component" value="Unassembled WGS sequence"/>
</dbReference>
<gene>
    <name evidence="10" type="ORF">IAA84_09405</name>
</gene>
<evidence type="ECO:0000313" key="11">
    <source>
        <dbReference type="Proteomes" id="UP000824140"/>
    </source>
</evidence>
<feature type="transmembrane region" description="Helical" evidence="8">
    <location>
        <begin position="83"/>
        <end position="103"/>
    </location>
</feature>
<keyword evidence="5 8" id="KW-0812">Transmembrane</keyword>
<evidence type="ECO:0000259" key="9">
    <source>
        <dbReference type="Pfam" id="PF06826"/>
    </source>
</evidence>
<evidence type="ECO:0000256" key="1">
    <source>
        <dbReference type="ARBA" id="ARBA00004651"/>
    </source>
</evidence>
<protein>
    <submittedName>
        <fullName evidence="10">Permease</fullName>
    </submittedName>
</protein>
<dbReference type="InterPro" id="IPR050144">
    <property type="entry name" value="AAE_transporter"/>
</dbReference>
<sequence length="144" mass="14661">MSELLAVFVIATLGYLIGRITICGIDLGTAAVLLVALVFGHFGITTPALVRDIGLVCFVTAVGFIAGPKFFRNFKQNAKSYVLLGFIIILVGALSCAAIIMLAKLPTALGVGLMTGALTSTPGLAAAIEASGNDPMASIGYGIA</sequence>
<proteinExistence type="inferred from homology"/>
<feature type="domain" description="YidE/YbjL duplication" evidence="9">
    <location>
        <begin position="7"/>
        <end position="143"/>
    </location>
</feature>
<name>A0A9D1G1C7_9FIRM</name>
<accession>A0A9D1G1C7</accession>
<feature type="non-terminal residue" evidence="10">
    <location>
        <position position="144"/>
    </location>
</feature>
<dbReference type="GO" id="GO:0005886">
    <property type="term" value="C:plasma membrane"/>
    <property type="evidence" value="ECO:0007669"/>
    <property type="project" value="UniProtKB-SubCell"/>
</dbReference>
<comment type="caution">
    <text evidence="10">The sequence shown here is derived from an EMBL/GenBank/DDBJ whole genome shotgun (WGS) entry which is preliminary data.</text>
</comment>
<comment type="similarity">
    <text evidence="2">Belongs to the AAE transporter (TC 2.A.81) family.</text>
</comment>
<evidence type="ECO:0000256" key="7">
    <source>
        <dbReference type="ARBA" id="ARBA00023136"/>
    </source>
</evidence>
<evidence type="ECO:0000256" key="8">
    <source>
        <dbReference type="SAM" id="Phobius"/>
    </source>
</evidence>
<evidence type="ECO:0000313" key="10">
    <source>
        <dbReference type="EMBL" id="HIS93217.1"/>
    </source>
</evidence>
<dbReference type="Pfam" id="PF06826">
    <property type="entry name" value="Asp-Al_Ex"/>
    <property type="match status" value="1"/>
</dbReference>
<organism evidence="10 11">
    <name type="scientific">Candidatus Alectryocaccomicrobium excrementavium</name>
    <dbReference type="NCBI Taxonomy" id="2840668"/>
    <lineage>
        <taxon>Bacteria</taxon>
        <taxon>Bacillati</taxon>
        <taxon>Bacillota</taxon>
        <taxon>Clostridia</taxon>
        <taxon>Candidatus Alectryocaccomicrobium</taxon>
    </lineage>
</organism>